<keyword evidence="6" id="KW-1185">Reference proteome</keyword>
<keyword evidence="1 5" id="KW-0489">Methyltransferase</keyword>
<dbReference type="InterPro" id="IPR041698">
    <property type="entry name" value="Methyltransf_25"/>
</dbReference>
<dbReference type="RefSeq" id="WP_144637609.1">
    <property type="nucleotide sequence ID" value="NZ_BNAX01000006.1"/>
</dbReference>
<evidence type="ECO:0000313" key="5">
    <source>
        <dbReference type="EMBL" id="TVT22792.1"/>
    </source>
</evidence>
<dbReference type="Proteomes" id="UP000318578">
    <property type="component" value="Unassembled WGS sequence"/>
</dbReference>
<dbReference type="AlphaFoldDB" id="A0A558AEW2"/>
<dbReference type="PANTHER" id="PTHR43464">
    <property type="entry name" value="METHYLTRANSFERASE"/>
    <property type="match status" value="1"/>
</dbReference>
<dbReference type="OrthoDB" id="3825914at2"/>
<sequence length="222" mass="24280">MDVFPDFDEVYRGRPLQPGLTQVPWDIGEPQPLVVALEATGEIRGDVLDAGCGLGENTMFLAARGYRVTGIDGAPTAIERASAAARERGLAAEFEVRDVTRLEGLDGRFDTVVDSALYHCLDDEQQHAYVAGLHRACRPGATVHVFARSEELGEVPGPRTISESNLRTTFGEGWEITRLRHAQYTTAITSAVFDGTPLPGSLPVDEQGRYLMQVWQLAAVRR</sequence>
<keyword evidence="2 5" id="KW-0808">Transferase</keyword>
<dbReference type="Gene3D" id="3.40.50.150">
    <property type="entry name" value="Vaccinia Virus protein VP39"/>
    <property type="match status" value="1"/>
</dbReference>
<organism evidence="5 6">
    <name type="scientific">Amycolatopsis acidiphila</name>
    <dbReference type="NCBI Taxonomy" id="715473"/>
    <lineage>
        <taxon>Bacteria</taxon>
        <taxon>Bacillati</taxon>
        <taxon>Actinomycetota</taxon>
        <taxon>Actinomycetes</taxon>
        <taxon>Pseudonocardiales</taxon>
        <taxon>Pseudonocardiaceae</taxon>
        <taxon>Amycolatopsis</taxon>
    </lineage>
</organism>
<gene>
    <name evidence="5" type="ORF">FNH06_11915</name>
</gene>
<keyword evidence="3" id="KW-0949">S-adenosyl-L-methionine</keyword>
<comment type="caution">
    <text evidence="5">The sequence shown here is derived from an EMBL/GenBank/DDBJ whole genome shotgun (WGS) entry which is preliminary data.</text>
</comment>
<name>A0A558AEW2_9PSEU</name>
<accession>A0A558AEW2</accession>
<evidence type="ECO:0000256" key="2">
    <source>
        <dbReference type="ARBA" id="ARBA00022679"/>
    </source>
</evidence>
<feature type="domain" description="Methyltransferase" evidence="4">
    <location>
        <begin position="47"/>
        <end position="140"/>
    </location>
</feature>
<proteinExistence type="predicted"/>
<dbReference type="PANTHER" id="PTHR43464:SF19">
    <property type="entry name" value="UBIQUINONE BIOSYNTHESIS O-METHYLTRANSFERASE, MITOCHONDRIAL"/>
    <property type="match status" value="1"/>
</dbReference>
<protein>
    <submittedName>
        <fullName evidence="5">Class I SAM-dependent methyltransferase</fullName>
    </submittedName>
</protein>
<dbReference type="GO" id="GO:0008168">
    <property type="term" value="F:methyltransferase activity"/>
    <property type="evidence" value="ECO:0007669"/>
    <property type="project" value="UniProtKB-KW"/>
</dbReference>
<dbReference type="InterPro" id="IPR029063">
    <property type="entry name" value="SAM-dependent_MTases_sf"/>
</dbReference>
<dbReference type="GO" id="GO:0032259">
    <property type="term" value="P:methylation"/>
    <property type="evidence" value="ECO:0007669"/>
    <property type="project" value="UniProtKB-KW"/>
</dbReference>
<reference evidence="5 6" key="1">
    <citation type="submission" date="2019-07" db="EMBL/GenBank/DDBJ databases">
        <title>New species of Amycolatopsis and Streptomyces.</title>
        <authorList>
            <person name="Duangmal K."/>
            <person name="Teo W.F.A."/>
            <person name="Lipun K."/>
        </authorList>
    </citation>
    <scope>NUCLEOTIDE SEQUENCE [LARGE SCALE GENOMIC DNA]</scope>
    <source>
        <strain evidence="5 6">JCM 30562</strain>
    </source>
</reference>
<dbReference type="Pfam" id="PF13649">
    <property type="entry name" value="Methyltransf_25"/>
    <property type="match status" value="1"/>
</dbReference>
<evidence type="ECO:0000256" key="3">
    <source>
        <dbReference type="ARBA" id="ARBA00022691"/>
    </source>
</evidence>
<evidence type="ECO:0000259" key="4">
    <source>
        <dbReference type="Pfam" id="PF13649"/>
    </source>
</evidence>
<dbReference type="SUPFAM" id="SSF53335">
    <property type="entry name" value="S-adenosyl-L-methionine-dependent methyltransferases"/>
    <property type="match status" value="1"/>
</dbReference>
<dbReference type="CDD" id="cd02440">
    <property type="entry name" value="AdoMet_MTases"/>
    <property type="match status" value="1"/>
</dbReference>
<dbReference type="EMBL" id="VJZA01000015">
    <property type="protein sequence ID" value="TVT22792.1"/>
    <property type="molecule type" value="Genomic_DNA"/>
</dbReference>
<evidence type="ECO:0000313" key="6">
    <source>
        <dbReference type="Proteomes" id="UP000318578"/>
    </source>
</evidence>
<evidence type="ECO:0000256" key="1">
    <source>
        <dbReference type="ARBA" id="ARBA00022603"/>
    </source>
</evidence>